<proteinExistence type="predicted"/>
<protein>
    <submittedName>
        <fullName evidence="2">Uncharacterized protein</fullName>
    </submittedName>
</protein>
<dbReference type="Proteomes" id="UP000316614">
    <property type="component" value="Chromosome"/>
</dbReference>
<dbReference type="RefSeq" id="WP_141615764.1">
    <property type="nucleotide sequence ID" value="NZ_CP041253.1"/>
</dbReference>
<dbReference type="EMBL" id="CP041253">
    <property type="protein sequence ID" value="QDH80534.1"/>
    <property type="molecule type" value="Genomic_DNA"/>
</dbReference>
<keyword evidence="3" id="KW-1185">Reference proteome</keyword>
<evidence type="ECO:0000313" key="2">
    <source>
        <dbReference type="EMBL" id="QDH80534.1"/>
    </source>
</evidence>
<evidence type="ECO:0000256" key="1">
    <source>
        <dbReference type="SAM" id="Phobius"/>
    </source>
</evidence>
<sequence length="171" mass="19804">MIDTISMVFVVVMIIAFAIPFVIHSKKNKRKQAQVNKRILEFARMHDLSLHFTELWRNQYFLGLDEVKCQLVYLEDVGGGEPIIIDLKTIRRVHINEKIRRIKSRDNSLGDKIIDKIELILEGEVPGQQCMLEVYDGEKFSGLVNEPILAKTWEKRIHEAITKPSLKVAHI</sequence>
<dbReference type="AlphaFoldDB" id="A0A514CLF5"/>
<keyword evidence="1" id="KW-1133">Transmembrane helix</keyword>
<organism evidence="2 3">
    <name type="scientific">Echinicola soli</name>
    <dbReference type="NCBI Taxonomy" id="2591634"/>
    <lineage>
        <taxon>Bacteria</taxon>
        <taxon>Pseudomonadati</taxon>
        <taxon>Bacteroidota</taxon>
        <taxon>Cytophagia</taxon>
        <taxon>Cytophagales</taxon>
        <taxon>Cyclobacteriaceae</taxon>
        <taxon>Echinicola</taxon>
    </lineage>
</organism>
<keyword evidence="1" id="KW-0472">Membrane</keyword>
<reference evidence="2 3" key="1">
    <citation type="submission" date="2019-06" db="EMBL/GenBank/DDBJ databases">
        <title>Echinicola alkalisoli sp. nov. isolated from saline soil.</title>
        <authorList>
            <person name="Sun J.-Q."/>
            <person name="Xu L."/>
        </authorList>
    </citation>
    <scope>NUCLEOTIDE SEQUENCE [LARGE SCALE GENOMIC DNA]</scope>
    <source>
        <strain evidence="2 3">LN3S3</strain>
    </source>
</reference>
<dbReference type="OrthoDB" id="840309at2"/>
<accession>A0A514CLF5</accession>
<name>A0A514CLF5_9BACT</name>
<keyword evidence="1" id="KW-0812">Transmembrane</keyword>
<evidence type="ECO:0000313" key="3">
    <source>
        <dbReference type="Proteomes" id="UP000316614"/>
    </source>
</evidence>
<dbReference type="KEGG" id="echi:FKX85_16395"/>
<gene>
    <name evidence="2" type="ORF">FKX85_16395</name>
</gene>
<feature type="transmembrane region" description="Helical" evidence="1">
    <location>
        <begin position="6"/>
        <end position="23"/>
    </location>
</feature>